<dbReference type="RefSeq" id="WP_103466741.1">
    <property type="nucleotide sequence ID" value="NZ_PPXC01000013.1"/>
</dbReference>
<organism evidence="1 2">
    <name type="scientific">Arthrobacter glacialis</name>
    <dbReference type="NCBI Taxonomy" id="1664"/>
    <lineage>
        <taxon>Bacteria</taxon>
        <taxon>Bacillati</taxon>
        <taxon>Actinomycetota</taxon>
        <taxon>Actinomycetes</taxon>
        <taxon>Micrococcales</taxon>
        <taxon>Micrococcaceae</taxon>
        <taxon>Arthrobacter</taxon>
    </lineage>
</organism>
<dbReference type="AlphaFoldDB" id="A0A2S3ZTG7"/>
<evidence type="ECO:0000313" key="1">
    <source>
        <dbReference type="EMBL" id="POH72518.1"/>
    </source>
</evidence>
<protein>
    <submittedName>
        <fullName evidence="1">Uncharacterized protein</fullName>
    </submittedName>
</protein>
<evidence type="ECO:0000313" key="2">
    <source>
        <dbReference type="Proteomes" id="UP000237061"/>
    </source>
</evidence>
<sequence length="276" mass="30357">MDLALDTIDNETYSAADFNKNSASWIAEHRTALECDLCHNQAFFRKASVSGQAACFGARPHAEGCERATHSSEESERAEALEKYVLENPGGHFELKFTLPKPPSNKTPVTGLVGGGAENKAGKFIKWGKRQESSSSIQARQILINLATSEKYRQSTQTISTPKSGGKVQICDYFIPFLDASEGDAGKERGYWGTITKVYPDEGITWLNTGFPRHMSIVLKDEVRDDLIEAYGLNGVEDLIGAYVLLVGELKVSAAAKKYMRPPAARNFALYIPKEN</sequence>
<accession>A0A2S3ZTG7</accession>
<keyword evidence="2" id="KW-1185">Reference proteome</keyword>
<name>A0A2S3ZTG7_ARTGL</name>
<dbReference type="EMBL" id="PPXC01000013">
    <property type="protein sequence ID" value="POH72518.1"/>
    <property type="molecule type" value="Genomic_DNA"/>
</dbReference>
<comment type="caution">
    <text evidence="1">The sequence shown here is derived from an EMBL/GenBank/DDBJ whole genome shotgun (WGS) entry which is preliminary data.</text>
</comment>
<dbReference type="Proteomes" id="UP000237061">
    <property type="component" value="Unassembled WGS sequence"/>
</dbReference>
<reference evidence="1 2" key="1">
    <citation type="submission" date="2018-01" db="EMBL/GenBank/DDBJ databases">
        <title>Arthrobacter sp. nov., from glaciers in China.</title>
        <authorList>
            <person name="Liu Q."/>
            <person name="Xin Y.-H."/>
        </authorList>
    </citation>
    <scope>NUCLEOTIDE SEQUENCE [LARGE SCALE GENOMIC DNA]</scope>
    <source>
        <strain evidence="1 2">HLT2-12-2</strain>
    </source>
</reference>
<proteinExistence type="predicted"/>
<gene>
    <name evidence="1" type="ORF">CVS27_15470</name>
</gene>